<evidence type="ECO:0000256" key="1">
    <source>
        <dbReference type="ARBA" id="ARBA00022679"/>
    </source>
</evidence>
<dbReference type="FunFam" id="3.40.630.30:FF:000026">
    <property type="entry name" value="Phosphinothricin acetyltransferase"/>
    <property type="match status" value="1"/>
</dbReference>
<evidence type="ECO:0000313" key="7">
    <source>
        <dbReference type="Proteomes" id="UP000199205"/>
    </source>
</evidence>
<proteinExistence type="predicted"/>
<keyword evidence="1 6" id="KW-0808">Transferase</keyword>
<dbReference type="InterPro" id="IPR016181">
    <property type="entry name" value="Acyl_CoA_acyltransferase"/>
</dbReference>
<dbReference type="SUPFAM" id="SSF55729">
    <property type="entry name" value="Acyl-CoA N-acyltransferases (Nat)"/>
    <property type="match status" value="1"/>
</dbReference>
<dbReference type="EMBL" id="FMAF01000006">
    <property type="protein sequence ID" value="SCB31111.1"/>
    <property type="molecule type" value="Genomic_DNA"/>
</dbReference>
<accession>A0A1C3VTL9</accession>
<evidence type="ECO:0000259" key="5">
    <source>
        <dbReference type="PROSITE" id="PS51186"/>
    </source>
</evidence>
<dbReference type="PANTHER" id="PTHR43072">
    <property type="entry name" value="N-ACETYLTRANSFERASE"/>
    <property type="match status" value="1"/>
</dbReference>
<protein>
    <submittedName>
        <fullName evidence="6">Phosphinothricin acetyltransferase</fullName>
    </submittedName>
</protein>
<dbReference type="AlphaFoldDB" id="A0A1C3VTL9"/>
<dbReference type="RefSeq" id="WP_092574122.1">
    <property type="nucleotide sequence ID" value="NZ_FMAF01000006.1"/>
</dbReference>
<evidence type="ECO:0000256" key="2">
    <source>
        <dbReference type="ARBA" id="ARBA00023315"/>
    </source>
</evidence>
<dbReference type="Proteomes" id="UP000199205">
    <property type="component" value="Unassembled WGS sequence"/>
</dbReference>
<gene>
    <name evidence="6" type="ORF">GA0061101_106217</name>
</gene>
<dbReference type="Pfam" id="PF13420">
    <property type="entry name" value="Acetyltransf_4"/>
    <property type="match status" value="1"/>
</dbReference>
<keyword evidence="2" id="KW-0012">Acyltransferase</keyword>
<dbReference type="PROSITE" id="PS51186">
    <property type="entry name" value="GNAT"/>
    <property type="match status" value="1"/>
</dbReference>
<evidence type="ECO:0000256" key="3">
    <source>
        <dbReference type="ARBA" id="ARBA00050603"/>
    </source>
</evidence>
<dbReference type="OrthoDB" id="5459937at2"/>
<evidence type="ECO:0000313" key="6">
    <source>
        <dbReference type="EMBL" id="SCB31111.1"/>
    </source>
</evidence>
<feature type="domain" description="N-acetyltransferase" evidence="5">
    <location>
        <begin position="1"/>
        <end position="155"/>
    </location>
</feature>
<dbReference type="GO" id="GO:0016747">
    <property type="term" value="F:acyltransferase activity, transferring groups other than amino-acyl groups"/>
    <property type="evidence" value="ECO:0007669"/>
    <property type="project" value="InterPro"/>
</dbReference>
<dbReference type="PANTHER" id="PTHR43072:SF23">
    <property type="entry name" value="UPF0039 PROTEIN C11D3.02C"/>
    <property type="match status" value="1"/>
</dbReference>
<evidence type="ECO:0000256" key="4">
    <source>
        <dbReference type="ARBA" id="ARBA00051334"/>
    </source>
</evidence>
<organism evidence="6 7">
    <name type="scientific">Rhizobium lusitanum</name>
    <dbReference type="NCBI Taxonomy" id="293958"/>
    <lineage>
        <taxon>Bacteria</taxon>
        <taxon>Pseudomonadati</taxon>
        <taxon>Pseudomonadota</taxon>
        <taxon>Alphaproteobacteria</taxon>
        <taxon>Hyphomicrobiales</taxon>
        <taxon>Rhizobiaceae</taxon>
        <taxon>Rhizobium/Agrobacterium group</taxon>
        <taxon>Rhizobium</taxon>
    </lineage>
</organism>
<comment type="catalytic activity">
    <reaction evidence="4">
        <text>L-methionine sulfone + acetyl-CoA = N-acetyl-L-methionine sulfone + CoA + H(+)</text>
        <dbReference type="Rhea" id="RHEA:47656"/>
        <dbReference type="ChEBI" id="CHEBI:15378"/>
        <dbReference type="ChEBI" id="CHEBI:57287"/>
        <dbReference type="ChEBI" id="CHEBI:57288"/>
        <dbReference type="ChEBI" id="CHEBI:87824"/>
        <dbReference type="ChEBI" id="CHEBI:87825"/>
    </reaction>
</comment>
<comment type="catalytic activity">
    <reaction evidence="3">
        <text>L-methionine sulfoximine + acetyl-CoA = N-acetyl-L-methionine sulfoximine + CoA + H(+)</text>
        <dbReference type="Rhea" id="RHEA:47660"/>
        <dbReference type="ChEBI" id="CHEBI:15378"/>
        <dbReference type="ChEBI" id="CHEBI:57287"/>
        <dbReference type="ChEBI" id="CHEBI:57288"/>
        <dbReference type="ChEBI" id="CHEBI:87826"/>
        <dbReference type="ChEBI" id="CHEBI:87827"/>
    </reaction>
</comment>
<dbReference type="Gene3D" id="3.40.630.30">
    <property type="match status" value="1"/>
</dbReference>
<dbReference type="CDD" id="cd04301">
    <property type="entry name" value="NAT_SF"/>
    <property type="match status" value="1"/>
</dbReference>
<reference evidence="6 7" key="1">
    <citation type="submission" date="2016-08" db="EMBL/GenBank/DDBJ databases">
        <authorList>
            <person name="Seilhamer J.J."/>
        </authorList>
    </citation>
    <scope>NUCLEOTIDE SEQUENCE [LARGE SCALE GENOMIC DNA]</scope>
    <source>
        <strain evidence="6 7">P1-7</strain>
    </source>
</reference>
<name>A0A1C3VTL9_9HYPH</name>
<dbReference type="InterPro" id="IPR000182">
    <property type="entry name" value="GNAT_dom"/>
</dbReference>
<sequence length="175" mass="19757">MQIRDANDEDVAGITAIYNDAVVNTAAIWNETQVDADNRKRWLQDRRRLGYPVLVAIDDRGEVVGYASFGDWRAFDGYRHTVEHSVYVRNDQYRSGIGRALMVELIERAKTIGKHAMIAGIEAGNVASIRLHEKLGFQQVGFLPEVGTKFGRWLDLAFLQLLLDRRTEPDSPPTA</sequence>